<dbReference type="EMBL" id="RBOW01000624">
    <property type="protein sequence ID" value="RMN26702.1"/>
    <property type="molecule type" value="Genomic_DNA"/>
</dbReference>
<protein>
    <submittedName>
        <fullName evidence="1">Uncharacterized protein</fullName>
    </submittedName>
</protein>
<reference evidence="1 3" key="1">
    <citation type="submission" date="2015-09" db="EMBL/GenBank/DDBJ databases">
        <title>Genome announcement of multiple Pseudomonas syringae strains.</title>
        <authorList>
            <person name="Thakur S."/>
            <person name="Wang P.W."/>
            <person name="Gong Y."/>
            <person name="Weir B.S."/>
            <person name="Guttman D.S."/>
        </authorList>
    </citation>
    <scope>NUCLEOTIDE SEQUENCE [LARGE SCALE GENOMIC DNA]</scope>
    <source>
        <strain evidence="1 3">ICMP2823</strain>
    </source>
</reference>
<gene>
    <name evidence="1" type="ORF">ALO81_01218</name>
    <name evidence="2" type="ORF">ALQ64_03647</name>
</gene>
<comment type="caution">
    <text evidence="1">The sequence shown here is derived from an EMBL/GenBank/DDBJ whole genome shotgun (WGS) entry which is preliminary data.</text>
</comment>
<proteinExistence type="predicted"/>
<dbReference type="Proteomes" id="UP000281372">
    <property type="component" value="Unassembled WGS sequence"/>
</dbReference>
<evidence type="ECO:0000313" key="1">
    <source>
        <dbReference type="EMBL" id="KPW63537.1"/>
    </source>
</evidence>
<accession>A0A0P9KLX6</accession>
<dbReference type="PATRIC" id="fig|86840.3.peg.1684"/>
<organism evidence="1 3">
    <name type="scientific">Pseudomonas cannabina</name>
    <dbReference type="NCBI Taxonomy" id="86840"/>
    <lineage>
        <taxon>Bacteria</taxon>
        <taxon>Pseudomonadati</taxon>
        <taxon>Pseudomonadota</taxon>
        <taxon>Gammaproteobacteria</taxon>
        <taxon>Pseudomonadales</taxon>
        <taxon>Pseudomonadaceae</taxon>
        <taxon>Pseudomonas</taxon>
    </lineage>
</organism>
<name>A0A0P9KLX6_PSECA</name>
<evidence type="ECO:0000313" key="4">
    <source>
        <dbReference type="Proteomes" id="UP000281372"/>
    </source>
</evidence>
<reference evidence="2 4" key="2">
    <citation type="submission" date="2018-08" db="EMBL/GenBank/DDBJ databases">
        <title>Recombination of ecologically and evolutionarily significant loci maintains genetic cohesion in the Pseudomonas syringae species complex.</title>
        <authorList>
            <person name="Dillon M."/>
            <person name="Thakur S."/>
            <person name="Almeida R.N.D."/>
            <person name="Weir B.S."/>
            <person name="Guttman D.S."/>
        </authorList>
    </citation>
    <scope>NUCLEOTIDE SEQUENCE [LARGE SCALE GENOMIC DNA]</scope>
    <source>
        <strain evidence="2 4">ICMP 2821</strain>
    </source>
</reference>
<dbReference type="Proteomes" id="UP000050564">
    <property type="component" value="Unassembled WGS sequence"/>
</dbReference>
<dbReference type="AlphaFoldDB" id="A0A0P9KLX6"/>
<evidence type="ECO:0000313" key="3">
    <source>
        <dbReference type="Proteomes" id="UP000050564"/>
    </source>
</evidence>
<evidence type="ECO:0000313" key="2">
    <source>
        <dbReference type="EMBL" id="RMN26702.1"/>
    </source>
</evidence>
<sequence length="96" mass="10742">MKISDINMPELIEALSQALVPVIFKNMEAETPPHVWRERAQLNADVMGRFIAVIHCGEEVGPEVVELTEIFTKQMRESYTESFGTLLGPRGKLSAV</sequence>
<dbReference type="RefSeq" id="WP_055001936.1">
    <property type="nucleotide sequence ID" value="NZ_FNKU01000001.1"/>
</dbReference>
<dbReference type="EMBL" id="LJPX01000650">
    <property type="protein sequence ID" value="KPW63537.1"/>
    <property type="molecule type" value="Genomic_DNA"/>
</dbReference>